<evidence type="ECO:0000256" key="4">
    <source>
        <dbReference type="ARBA" id="ARBA00023239"/>
    </source>
</evidence>
<dbReference type="PANTHER" id="PTHR48097:SF9">
    <property type="entry name" value="L-THREONINE ALDOLASE"/>
    <property type="match status" value="1"/>
</dbReference>
<feature type="modified residue" description="N6-(pyridoxal phosphate)lysine" evidence="5">
    <location>
        <position position="184"/>
    </location>
</feature>
<evidence type="ECO:0000259" key="6">
    <source>
        <dbReference type="Pfam" id="PF01212"/>
    </source>
</evidence>
<dbReference type="InterPro" id="IPR015421">
    <property type="entry name" value="PyrdxlP-dep_Trfase_major"/>
</dbReference>
<dbReference type="GO" id="GO:0006567">
    <property type="term" value="P:L-threonine catabolic process"/>
    <property type="evidence" value="ECO:0007669"/>
    <property type="project" value="TreeGrafter"/>
</dbReference>
<keyword evidence="8" id="KW-1185">Reference proteome</keyword>
<accession>A0AAF0ERK9</accession>
<protein>
    <submittedName>
        <fullName evidence="7">Low-specificity L-threonine aldolase</fullName>
        <ecNumber evidence="7">4.1.2.48</ecNumber>
    </submittedName>
</protein>
<gene>
    <name evidence="7" type="ORF">MCUN1_000683</name>
</gene>
<dbReference type="GO" id="GO:0008732">
    <property type="term" value="F:L-allo-threonine aldolase activity"/>
    <property type="evidence" value="ECO:0007669"/>
    <property type="project" value="TreeGrafter"/>
</dbReference>
<dbReference type="PANTHER" id="PTHR48097">
    <property type="entry name" value="L-THREONINE ALDOLASE-RELATED"/>
    <property type="match status" value="1"/>
</dbReference>
<dbReference type="PIRSF" id="PIRSF017617">
    <property type="entry name" value="Thr_aldolase"/>
    <property type="match status" value="1"/>
</dbReference>
<dbReference type="NCBIfam" id="NF041359">
    <property type="entry name" value="GntG_guanitoxin"/>
    <property type="match status" value="1"/>
</dbReference>
<comment type="similarity">
    <text evidence="2">Belongs to the threonine aldolase family.</text>
</comment>
<name>A0AAF0ERK9_9BASI</name>
<dbReference type="FunFam" id="3.40.640.10:FF:000030">
    <property type="entry name" value="Low-specificity L-threonine aldolase"/>
    <property type="match status" value="1"/>
</dbReference>
<keyword evidence="3" id="KW-0663">Pyridoxal phosphate</keyword>
<reference evidence="7" key="1">
    <citation type="submission" date="2023-03" db="EMBL/GenBank/DDBJ databases">
        <title>Mating type loci evolution in Malassezia.</title>
        <authorList>
            <person name="Coelho M.A."/>
        </authorList>
    </citation>
    <scope>NUCLEOTIDE SEQUENCE</scope>
    <source>
        <strain evidence="7">CBS 11721</strain>
    </source>
</reference>
<dbReference type="EC" id="4.1.2.48" evidence="7"/>
<dbReference type="InterPro" id="IPR023603">
    <property type="entry name" value="Low_specificity_L-TA-like"/>
</dbReference>
<dbReference type="InterPro" id="IPR015424">
    <property type="entry name" value="PyrdxlP-dep_Trfase"/>
</dbReference>
<evidence type="ECO:0000256" key="5">
    <source>
        <dbReference type="PIRSR" id="PIRSR017617-1"/>
    </source>
</evidence>
<sequence>MAAAMANALCGDDVYDADEPTKTLQSEVARLAGKEAGLFMPTGTLSNQLALFLHVNEHPASVLCDKRAHILRYETGAISFHTRATPIGVMPSNGHHMTVKDVADHILLDRDIYTPTTRVVALENTLDGTIFPQDEILRIAAFVKEHAVAFHLDGARLWNAAVATGTDLATLSEPFDSVSLCLSKGLGAPVGSVLVGSHEFIERAKIVRKMFGAGMRQTGVLAAAAHVAIHDNYPLLARTHRLAKKTAELLQQRGVTITVPVETNAVRRCADPGFHRCDDRQYFPAGVLRTGRRA</sequence>
<dbReference type="AlphaFoldDB" id="A0AAF0ERK9"/>
<organism evidence="7 8">
    <name type="scientific">Malassezia cuniculi</name>
    <dbReference type="NCBI Taxonomy" id="948313"/>
    <lineage>
        <taxon>Eukaryota</taxon>
        <taxon>Fungi</taxon>
        <taxon>Dikarya</taxon>
        <taxon>Basidiomycota</taxon>
        <taxon>Ustilaginomycotina</taxon>
        <taxon>Malasseziomycetes</taxon>
        <taxon>Malasseziales</taxon>
        <taxon>Malasseziaceae</taxon>
        <taxon>Malassezia</taxon>
    </lineage>
</organism>
<dbReference type="Gene3D" id="3.40.640.10">
    <property type="entry name" value="Type I PLP-dependent aspartate aminotransferase-like (Major domain)"/>
    <property type="match status" value="1"/>
</dbReference>
<evidence type="ECO:0000313" key="8">
    <source>
        <dbReference type="Proteomes" id="UP001219933"/>
    </source>
</evidence>
<dbReference type="Pfam" id="PF01212">
    <property type="entry name" value="Beta_elim_lyase"/>
    <property type="match status" value="1"/>
</dbReference>
<evidence type="ECO:0000313" key="7">
    <source>
        <dbReference type="EMBL" id="WFD33860.1"/>
    </source>
</evidence>
<evidence type="ECO:0000256" key="3">
    <source>
        <dbReference type="ARBA" id="ARBA00022898"/>
    </source>
</evidence>
<dbReference type="EMBL" id="CP119877">
    <property type="protein sequence ID" value="WFD33860.1"/>
    <property type="molecule type" value="Genomic_DNA"/>
</dbReference>
<proteinExistence type="inferred from homology"/>
<evidence type="ECO:0000256" key="2">
    <source>
        <dbReference type="ARBA" id="ARBA00006966"/>
    </source>
</evidence>
<dbReference type="GO" id="GO:0005829">
    <property type="term" value="C:cytosol"/>
    <property type="evidence" value="ECO:0007669"/>
    <property type="project" value="TreeGrafter"/>
</dbReference>
<evidence type="ECO:0000256" key="1">
    <source>
        <dbReference type="ARBA" id="ARBA00001933"/>
    </source>
</evidence>
<dbReference type="InterPro" id="IPR001597">
    <property type="entry name" value="ArAA_b-elim_lyase/Thr_aldolase"/>
</dbReference>
<feature type="domain" description="Aromatic amino acid beta-eliminating lyase/threonine aldolase" evidence="6">
    <location>
        <begin position="1"/>
        <end position="266"/>
    </location>
</feature>
<dbReference type="Proteomes" id="UP001219933">
    <property type="component" value="Chromosome 1"/>
</dbReference>
<keyword evidence="4 7" id="KW-0456">Lyase</keyword>
<dbReference type="SUPFAM" id="SSF53383">
    <property type="entry name" value="PLP-dependent transferases"/>
    <property type="match status" value="1"/>
</dbReference>
<comment type="cofactor">
    <cofactor evidence="1">
        <name>pyridoxal 5'-phosphate</name>
        <dbReference type="ChEBI" id="CHEBI:597326"/>
    </cofactor>
</comment>
<dbReference type="GO" id="GO:0006545">
    <property type="term" value="P:glycine biosynthetic process"/>
    <property type="evidence" value="ECO:0007669"/>
    <property type="project" value="TreeGrafter"/>
</dbReference>